<reference evidence="3 4" key="1">
    <citation type="submission" date="2018-02" db="EMBL/GenBank/DDBJ databases">
        <title>Genome sequencing of Solimonas sp. HR-BB.</title>
        <authorList>
            <person name="Lee Y."/>
            <person name="Jeon C.O."/>
        </authorList>
    </citation>
    <scope>NUCLEOTIDE SEQUENCE [LARGE SCALE GENOMIC DNA]</scope>
    <source>
        <strain evidence="3 4">HR-BB</strain>
    </source>
</reference>
<proteinExistence type="predicted"/>
<dbReference type="EMBL" id="PSNW01000007">
    <property type="protein sequence ID" value="PPE73264.1"/>
    <property type="molecule type" value="Genomic_DNA"/>
</dbReference>
<evidence type="ECO:0000313" key="4">
    <source>
        <dbReference type="Proteomes" id="UP000238220"/>
    </source>
</evidence>
<keyword evidence="2" id="KW-0732">Signal</keyword>
<evidence type="ECO:0000256" key="1">
    <source>
        <dbReference type="SAM" id="MobiDB-lite"/>
    </source>
</evidence>
<feature type="signal peptide" evidence="2">
    <location>
        <begin position="1"/>
        <end position="20"/>
    </location>
</feature>
<keyword evidence="4" id="KW-1185">Reference proteome</keyword>
<evidence type="ECO:0008006" key="5">
    <source>
        <dbReference type="Google" id="ProtNLM"/>
    </source>
</evidence>
<sequence>MSKILRGLLLLGLASVAACSDKDDGGPDTTPPPAPTKTVSGVAAVGAAISGGRISVRCADGGAYGVDAAANGSWNVAAVPEASLPCAIRITGGSAGGLPNTSTFYSLATTREGVIIVNITPLTDLALARAVGGNLDTWFDGSGASRLTDAAAALPGAIAALRADLAGAGYAVPAPAASFDPFLSPLEPGTPTDPYDALLDRLGEALRDEGRSYAQLRADFTGPVEGNVLPPPTEDPEPEPAGPLAQQIGAVFAGDYVLSCPSEGGPVTKTVAIAADGSSRLDGAVAVGAGQGGTIELSGSNFVAPAIVIRRADGLSIRLQFNADGDLASGQASTSGQGPGCTAVSGEASLGSLSVSALIGSLARTQTLNCGAAATGTPVLNGATGYTLAANGAMTLGSLAISEAQYQDGGYTIKDGASFPGAAPGNEIELFSANSGPGGSVLYMTLFTDADGDTAKVSYRNFGSDRGECLPPA</sequence>
<organism evidence="3 4">
    <name type="scientific">Solimonas fluminis</name>
    <dbReference type="NCBI Taxonomy" id="2086571"/>
    <lineage>
        <taxon>Bacteria</taxon>
        <taxon>Pseudomonadati</taxon>
        <taxon>Pseudomonadota</taxon>
        <taxon>Gammaproteobacteria</taxon>
        <taxon>Nevskiales</taxon>
        <taxon>Nevskiaceae</taxon>
        <taxon>Solimonas</taxon>
    </lineage>
</organism>
<evidence type="ECO:0000313" key="3">
    <source>
        <dbReference type="EMBL" id="PPE73264.1"/>
    </source>
</evidence>
<protein>
    <recommendedName>
        <fullName evidence="5">Bacterial Ig domain-containing protein</fullName>
    </recommendedName>
</protein>
<accession>A0A2S5TE46</accession>
<dbReference type="OrthoDB" id="8905713at2"/>
<dbReference type="PROSITE" id="PS51257">
    <property type="entry name" value="PROKAR_LIPOPROTEIN"/>
    <property type="match status" value="1"/>
</dbReference>
<dbReference type="RefSeq" id="WP_104230860.1">
    <property type="nucleotide sequence ID" value="NZ_PSNW01000007.1"/>
</dbReference>
<dbReference type="AlphaFoldDB" id="A0A2S5TE46"/>
<name>A0A2S5TE46_9GAMM</name>
<feature type="chain" id="PRO_5015746842" description="Bacterial Ig domain-containing protein" evidence="2">
    <location>
        <begin position="21"/>
        <end position="473"/>
    </location>
</feature>
<feature type="region of interest" description="Disordered" evidence="1">
    <location>
        <begin position="222"/>
        <end position="241"/>
    </location>
</feature>
<gene>
    <name evidence="3" type="ORF">C3942_13390</name>
</gene>
<dbReference type="Proteomes" id="UP000238220">
    <property type="component" value="Unassembled WGS sequence"/>
</dbReference>
<comment type="caution">
    <text evidence="3">The sequence shown here is derived from an EMBL/GenBank/DDBJ whole genome shotgun (WGS) entry which is preliminary data.</text>
</comment>
<evidence type="ECO:0000256" key="2">
    <source>
        <dbReference type="SAM" id="SignalP"/>
    </source>
</evidence>